<sequence length="351" mass="37387">MIGKTTIAIGAVLAAALAAGPAAAQQQAAPLQVPAKSVPVPADVSPQMGKIIGLPLRTNWDIHPKDGAAWKPVAETGAEALRKLVPGMIERLHVTVARTTIDGVRAFIVTPEFVPPENRDRVLVHVHGGCYVLNPGEAGLPEALFMAGFGHFKVISVDYRMPPEAVYPAAHDDAMTVWKAVTRATDPRKTAIFGTSAGGALTLAMVLRAKQEGLPLPAAIAPGTPMSDTTKVGDSFVTNAMLDNVLVSPDGFCDDGAKVYADGHDLKDPMLSPVYGDFRGFPPTILTTGTRDLLLSNTVRVHRKLREAGVEAFLQVGEGQSHAHYIRDDTAPETRAVFEEIAGFFDRHLAR</sequence>
<evidence type="ECO:0000256" key="1">
    <source>
        <dbReference type="ARBA" id="ARBA00010515"/>
    </source>
</evidence>
<dbReference type="Proteomes" id="UP001244297">
    <property type="component" value="Unassembled WGS sequence"/>
</dbReference>
<dbReference type="GO" id="GO:0016787">
    <property type="term" value="F:hydrolase activity"/>
    <property type="evidence" value="ECO:0007669"/>
    <property type="project" value="UniProtKB-KW"/>
</dbReference>
<dbReference type="InterPro" id="IPR029058">
    <property type="entry name" value="AB_hydrolase_fold"/>
</dbReference>
<dbReference type="PANTHER" id="PTHR48081:SF30">
    <property type="entry name" value="ACETYL-HYDROLASE LIPR-RELATED"/>
    <property type="match status" value="1"/>
</dbReference>
<evidence type="ECO:0000313" key="5">
    <source>
        <dbReference type="EMBL" id="MDN3573809.1"/>
    </source>
</evidence>
<dbReference type="SUPFAM" id="SSF53474">
    <property type="entry name" value="alpha/beta-Hydrolases"/>
    <property type="match status" value="1"/>
</dbReference>
<proteinExistence type="inferred from homology"/>
<dbReference type="InterPro" id="IPR013094">
    <property type="entry name" value="AB_hydrolase_3"/>
</dbReference>
<keyword evidence="3" id="KW-0732">Signal</keyword>
<evidence type="ECO:0000256" key="2">
    <source>
        <dbReference type="ARBA" id="ARBA00022801"/>
    </source>
</evidence>
<dbReference type="RefSeq" id="WP_238291210.1">
    <property type="nucleotide sequence ID" value="NZ_BPQS01000034.1"/>
</dbReference>
<accession>A0ABT8AWV6</accession>
<protein>
    <submittedName>
        <fullName evidence="5">Alpha/beta hydrolase</fullName>
    </submittedName>
</protein>
<organism evidence="5 6">
    <name type="scientific">Methylobacterium longum</name>
    <dbReference type="NCBI Taxonomy" id="767694"/>
    <lineage>
        <taxon>Bacteria</taxon>
        <taxon>Pseudomonadati</taxon>
        <taxon>Pseudomonadota</taxon>
        <taxon>Alphaproteobacteria</taxon>
        <taxon>Hyphomicrobiales</taxon>
        <taxon>Methylobacteriaceae</taxon>
        <taxon>Methylobacterium</taxon>
    </lineage>
</organism>
<comment type="caution">
    <text evidence="5">The sequence shown here is derived from an EMBL/GenBank/DDBJ whole genome shotgun (WGS) entry which is preliminary data.</text>
</comment>
<feature type="chain" id="PRO_5045369696" evidence="3">
    <location>
        <begin position="25"/>
        <end position="351"/>
    </location>
</feature>
<evidence type="ECO:0000259" key="4">
    <source>
        <dbReference type="Pfam" id="PF07859"/>
    </source>
</evidence>
<feature type="domain" description="Alpha/beta hydrolase fold-3" evidence="4">
    <location>
        <begin position="123"/>
        <end position="324"/>
    </location>
</feature>
<dbReference type="Pfam" id="PF07859">
    <property type="entry name" value="Abhydrolase_3"/>
    <property type="match status" value="1"/>
</dbReference>
<comment type="similarity">
    <text evidence="1">Belongs to the 'GDXG' lipolytic enzyme family.</text>
</comment>
<keyword evidence="6" id="KW-1185">Reference proteome</keyword>
<evidence type="ECO:0000256" key="3">
    <source>
        <dbReference type="SAM" id="SignalP"/>
    </source>
</evidence>
<dbReference type="Gene3D" id="3.40.50.1820">
    <property type="entry name" value="alpha/beta hydrolase"/>
    <property type="match status" value="1"/>
</dbReference>
<feature type="signal peptide" evidence="3">
    <location>
        <begin position="1"/>
        <end position="24"/>
    </location>
</feature>
<dbReference type="InterPro" id="IPR050300">
    <property type="entry name" value="GDXG_lipolytic_enzyme"/>
</dbReference>
<dbReference type="PANTHER" id="PTHR48081">
    <property type="entry name" value="AB HYDROLASE SUPERFAMILY PROTEIN C4A8.06C"/>
    <property type="match status" value="1"/>
</dbReference>
<keyword evidence="2 5" id="KW-0378">Hydrolase</keyword>
<gene>
    <name evidence="5" type="ORF">QWZ18_24730</name>
</gene>
<name>A0ABT8AWV6_9HYPH</name>
<evidence type="ECO:0000313" key="6">
    <source>
        <dbReference type="Proteomes" id="UP001244297"/>
    </source>
</evidence>
<dbReference type="EMBL" id="JAUFPT010000083">
    <property type="protein sequence ID" value="MDN3573809.1"/>
    <property type="molecule type" value="Genomic_DNA"/>
</dbReference>
<reference evidence="6" key="1">
    <citation type="journal article" date="2019" name="Int. J. Syst. Evol. Microbiol.">
        <title>The Global Catalogue of Microorganisms (GCM) 10K type strain sequencing project: providing services to taxonomists for standard genome sequencing and annotation.</title>
        <authorList>
            <consortium name="The Broad Institute Genomics Platform"/>
            <consortium name="The Broad Institute Genome Sequencing Center for Infectious Disease"/>
            <person name="Wu L."/>
            <person name="Ma J."/>
        </authorList>
    </citation>
    <scope>NUCLEOTIDE SEQUENCE [LARGE SCALE GENOMIC DNA]</scope>
    <source>
        <strain evidence="6">CECT 7806</strain>
    </source>
</reference>